<reference evidence="8" key="1">
    <citation type="submission" date="2022-08" db="EMBL/GenBank/DDBJ databases">
        <authorList>
            <person name="Byrne P K."/>
        </authorList>
    </citation>
    <scope>NUCLEOTIDE SEQUENCE</scope>
    <source>
        <strain evidence="8">UCD650</strain>
    </source>
</reference>
<evidence type="ECO:0000256" key="2">
    <source>
        <dbReference type="ARBA" id="ARBA00022525"/>
    </source>
</evidence>
<feature type="domain" description="Hyphally-regulated cell wall protein N-terminal" evidence="7">
    <location>
        <begin position="99"/>
        <end position="391"/>
    </location>
</feature>
<feature type="region of interest" description="Disordered" evidence="5">
    <location>
        <begin position="393"/>
        <end position="417"/>
    </location>
</feature>
<feature type="compositionally biased region" description="Low complexity" evidence="5">
    <location>
        <begin position="548"/>
        <end position="570"/>
    </location>
</feature>
<proteinExistence type="predicted"/>
<feature type="chain" id="PRO_5045630261" description="Hyphally-regulated cell wall protein N-terminal domain-containing protein" evidence="6">
    <location>
        <begin position="24"/>
        <end position="705"/>
    </location>
</feature>
<evidence type="ECO:0000256" key="4">
    <source>
        <dbReference type="ARBA" id="ARBA00023180"/>
    </source>
</evidence>
<name>A0ABN8VSS9_SACEU</name>
<dbReference type="Proteomes" id="UP001152964">
    <property type="component" value="Chromosome 3"/>
</dbReference>
<dbReference type="EMBL" id="OX291493">
    <property type="protein sequence ID" value="CAI1883326.1"/>
    <property type="molecule type" value="Genomic_DNA"/>
</dbReference>
<keyword evidence="3 6" id="KW-0732">Signal</keyword>
<dbReference type="InterPro" id="IPR021031">
    <property type="entry name" value="Hyphal-reg_cell_wall_N"/>
</dbReference>
<evidence type="ECO:0000259" key="7">
    <source>
        <dbReference type="Pfam" id="PF11765"/>
    </source>
</evidence>
<organism evidence="8 9">
    <name type="scientific">Saccharomyces eubayanus</name>
    <name type="common">Yeast</name>
    <dbReference type="NCBI Taxonomy" id="1080349"/>
    <lineage>
        <taxon>Eukaryota</taxon>
        <taxon>Fungi</taxon>
        <taxon>Dikarya</taxon>
        <taxon>Ascomycota</taxon>
        <taxon>Saccharomycotina</taxon>
        <taxon>Saccharomycetes</taxon>
        <taxon>Saccharomycetales</taxon>
        <taxon>Saccharomycetaceae</taxon>
        <taxon>Saccharomyces</taxon>
    </lineage>
</organism>
<feature type="signal peptide" evidence="6">
    <location>
        <begin position="1"/>
        <end position="23"/>
    </location>
</feature>
<dbReference type="Pfam" id="PF11765">
    <property type="entry name" value="Hyphal_reg_CWP"/>
    <property type="match status" value="1"/>
</dbReference>
<sequence length="705" mass="70410">MFSRLNKLQTALVLALYSQSALAQIYTNSSSSVAPSSSVSISSSISQSSSSGSGSGVSSTITPTSSGASSTITSSSSSGTGTTTSGSLSSSDGTIYLPATTISADVTLSGDVFATDAVEIAAGGKLTLLDGDKYGFSGDLRVYGGLFVAKSKATYLGSNFDISGSIFDVTGEFNAQEPAATSASVYSFTPGSFENSGDISLSLSESSKGQVTFSPYSNTGTFDFSNAVLNGGSASGLQRRAEATGSTNNGEINLDNGSTYVVVEPVSGKGTINIISGNLYLHYPDTFTGQTVDFKGEGVLAVDPTETNTTPIPVVGYTGKNQIAITADVTVSYDSATGVLTATKGNADFSFAIGTGFSSSGFSVSEGTFAGAAAFYLNYGGAVASSSVPSSVSSTSGASSTASGSVTSSSSGTTSETRSVYTTTLTSGEVTSTVVVSCSKTTDASGHIYTVTTTVPCTTTATITSCDDNGCHVVPAPTTTTATITSCDDNGCHVIPAPTTTTATITSCDENGCHVVPAPTATTTSPKSYTTFIVTHCEDNDCSVKTVTSEAPKETSTTTATSETPESHTTYTVTNCDDNGCDVKTVTSAAPKPTTATAVVTSGAPKGNTVITVITSGPSKGNIVTTVIASEAPNGSAATAIVTSGAPKVTSATATGSEASSSIIKYGSSASKSLTGIVVQSEGIAAGLKTNALNALVGIFIFAFL</sequence>
<comment type="subcellular location">
    <subcellularLocation>
        <location evidence="1">Secreted</location>
    </subcellularLocation>
</comment>
<feature type="region of interest" description="Disordered" evidence="5">
    <location>
        <begin position="45"/>
        <end position="90"/>
    </location>
</feature>
<evidence type="ECO:0000256" key="5">
    <source>
        <dbReference type="SAM" id="MobiDB-lite"/>
    </source>
</evidence>
<evidence type="ECO:0000256" key="1">
    <source>
        <dbReference type="ARBA" id="ARBA00004613"/>
    </source>
</evidence>
<evidence type="ECO:0000313" key="8">
    <source>
        <dbReference type="EMBL" id="CAI1883326.1"/>
    </source>
</evidence>
<keyword evidence="2" id="KW-0964">Secreted</keyword>
<keyword evidence="9" id="KW-1185">Reference proteome</keyword>
<accession>A0ABN8VSS9</accession>
<evidence type="ECO:0000256" key="3">
    <source>
        <dbReference type="ARBA" id="ARBA00022729"/>
    </source>
</evidence>
<evidence type="ECO:0000313" key="9">
    <source>
        <dbReference type="Proteomes" id="UP001152964"/>
    </source>
</evidence>
<protein>
    <recommendedName>
        <fullName evidence="7">Hyphally-regulated cell wall protein N-terminal domain-containing protein</fullName>
    </recommendedName>
</protein>
<gene>
    <name evidence="8" type="primary">U6500C01610</name>
    <name evidence="8" type="ORF">SEUBUCD650_0C01610</name>
</gene>
<evidence type="ECO:0000256" key="6">
    <source>
        <dbReference type="SAM" id="SignalP"/>
    </source>
</evidence>
<keyword evidence="4" id="KW-0325">Glycoprotein</keyword>
<feature type="region of interest" description="Disordered" evidence="5">
    <location>
        <begin position="548"/>
        <end position="571"/>
    </location>
</feature>